<dbReference type="RefSeq" id="XP_065673064.1">
    <property type="nucleotide sequence ID" value="XM_065816992.1"/>
</dbReference>
<gene>
    <name evidence="11 12 13 14 15" type="primary">LOC105844959</name>
</gene>
<evidence type="ECO:0000313" key="14">
    <source>
        <dbReference type="RefSeq" id="XP_065673067.1"/>
    </source>
</evidence>
<dbReference type="Proteomes" id="UP001652625">
    <property type="component" value="Chromosome 13"/>
</dbReference>
<evidence type="ECO:0000256" key="8">
    <source>
        <dbReference type="SAM" id="Phobius"/>
    </source>
</evidence>
<evidence type="ECO:0000256" key="3">
    <source>
        <dbReference type="ARBA" id="ARBA00022475"/>
    </source>
</evidence>
<dbReference type="InterPro" id="IPR051413">
    <property type="entry name" value="K/Na_HCN_channel"/>
</dbReference>
<dbReference type="InterPro" id="IPR005821">
    <property type="entry name" value="Ion_trans_dom"/>
</dbReference>
<keyword evidence="4 8" id="KW-0812">Transmembrane</keyword>
<dbReference type="InterPro" id="IPR018490">
    <property type="entry name" value="cNMP-bd_dom_sf"/>
</dbReference>
<evidence type="ECO:0000256" key="2">
    <source>
        <dbReference type="ARBA" id="ARBA00022448"/>
    </source>
</evidence>
<dbReference type="RefSeq" id="XP_065673066.1">
    <property type="nucleotide sequence ID" value="XM_065816994.1"/>
</dbReference>
<feature type="transmembrane region" description="Helical" evidence="8">
    <location>
        <begin position="386"/>
        <end position="405"/>
    </location>
</feature>
<dbReference type="RefSeq" id="XP_065673065.1">
    <property type="nucleotide sequence ID" value="XM_065816993.1"/>
</dbReference>
<evidence type="ECO:0000313" key="12">
    <source>
        <dbReference type="RefSeq" id="XP_065673065.1"/>
    </source>
</evidence>
<dbReference type="GeneID" id="105844959"/>
<dbReference type="Pfam" id="PF08412">
    <property type="entry name" value="Ion_trans_N"/>
    <property type="match status" value="1"/>
</dbReference>
<proteinExistence type="predicted"/>
<dbReference type="CDD" id="cd00038">
    <property type="entry name" value="CAP_ED"/>
    <property type="match status" value="1"/>
</dbReference>
<dbReference type="InterPro" id="IPR000595">
    <property type="entry name" value="cNMP-bd_dom"/>
</dbReference>
<keyword evidence="7 8" id="KW-0472">Membrane</keyword>
<keyword evidence="3" id="KW-1003">Cell membrane</keyword>
<feature type="transmembrane region" description="Helical" evidence="8">
    <location>
        <begin position="345"/>
        <end position="366"/>
    </location>
</feature>
<dbReference type="SUPFAM" id="SSF51206">
    <property type="entry name" value="cAMP-binding domain-like"/>
    <property type="match status" value="1"/>
</dbReference>
<reference evidence="11 12" key="1">
    <citation type="submission" date="2025-05" db="UniProtKB">
        <authorList>
            <consortium name="RefSeq"/>
        </authorList>
    </citation>
    <scope>IDENTIFICATION</scope>
</reference>
<evidence type="ECO:0000256" key="1">
    <source>
        <dbReference type="ARBA" id="ARBA00004651"/>
    </source>
</evidence>
<evidence type="ECO:0000256" key="5">
    <source>
        <dbReference type="ARBA" id="ARBA00022989"/>
    </source>
</evidence>
<accession>A0ABM4DF71</accession>
<dbReference type="SMART" id="SM00100">
    <property type="entry name" value="cNMP"/>
    <property type="match status" value="1"/>
</dbReference>
<dbReference type="Pfam" id="PF00027">
    <property type="entry name" value="cNMP_binding"/>
    <property type="match status" value="1"/>
</dbReference>
<evidence type="ECO:0000313" key="15">
    <source>
        <dbReference type="RefSeq" id="XP_065673068.1"/>
    </source>
</evidence>
<dbReference type="InterPro" id="IPR014710">
    <property type="entry name" value="RmlC-like_jellyroll"/>
</dbReference>
<keyword evidence="6" id="KW-0406">Ion transport</keyword>
<sequence>MCVYPSTYLVNEKTYQISKMNCEENTGKTTEKKQQNHVVMNNKKQAEEYLEGNEKNFNIKMTEEDANIKASEDDIPMHLMDDFLGAMLFPHFDQKAEKSFMSFKKQPKRQLFKKKNTSADLIKDLFCPAHNNQTIKFFGGKKAMEFERERSKNSGFVIHPWSKLRQYWDLLIMAMLATNMFVLPLDISFFSNNIYNVGNITTSKSSNGDNNVTSISNTFFAFHITSDIVCLIDILMNFRTGYRAGPEKSDFQLDGKKIALHYFKTWFTIDVISTLPLHFILMLFAGSREEVGIGLKGASRVIKILKVSKLLNLLKLLRLTRIIRGVSQYEEVYCWTASFIRYIKLVSMMLLVAHWNGCLHFLIPMLQEFPENCWVRLGNLERSPWYTQYGWALFSTLSHMLSVGYGRSAPLILSEAIVIIFSMVTGATFYALFIAHSMAYIAQNDSSKNSYKERYQQIKEYMIFRNLPLSLQERVSNYYEQKYHHGRFFDEEMVLSQVSPPLRKEIINYCCHDLVKNVSFFKVGSPEFISAVIHELSFDVYLSSDIICKENNLATEMFFIRKGKVEIAVGGKFIETLNAGDYFGEISLLTNGRHIVTATALTTCEMFTLEGNCFRRLLLEHPEMKPIIEHAAITRTVHILNEWHHHCGELAVDVKIDELQNGIEAYMNKSQEFDVVSHKNRRSVIKNNNKTDVNNNKPPLMLKNALKALGGIVKNDKETEEENFSAIKENIKNAIKHHKLTHEDCGLCKDAEKNGTEIKHF</sequence>
<feature type="transmembrane region" description="Helical" evidence="8">
    <location>
        <begin position="417"/>
        <end position="442"/>
    </location>
</feature>
<dbReference type="Gene3D" id="1.10.287.70">
    <property type="match status" value="1"/>
</dbReference>
<organism evidence="10 11">
    <name type="scientific">Hydra vulgaris</name>
    <name type="common">Hydra</name>
    <name type="synonym">Hydra attenuata</name>
    <dbReference type="NCBI Taxonomy" id="6087"/>
    <lineage>
        <taxon>Eukaryota</taxon>
        <taxon>Metazoa</taxon>
        <taxon>Cnidaria</taxon>
        <taxon>Hydrozoa</taxon>
        <taxon>Hydroidolina</taxon>
        <taxon>Anthoathecata</taxon>
        <taxon>Aplanulata</taxon>
        <taxon>Hydridae</taxon>
        <taxon>Hydra</taxon>
    </lineage>
</organism>
<dbReference type="PANTHER" id="PTHR45689:SF5">
    <property type="entry name" value="I[[H]] CHANNEL, ISOFORM E"/>
    <property type="match status" value="1"/>
</dbReference>
<name>A0ABM4DF71_HYDVU</name>
<dbReference type="Pfam" id="PF00520">
    <property type="entry name" value="Ion_trans"/>
    <property type="match status" value="1"/>
</dbReference>
<keyword evidence="10" id="KW-1185">Reference proteome</keyword>
<evidence type="ECO:0000256" key="4">
    <source>
        <dbReference type="ARBA" id="ARBA00022692"/>
    </source>
</evidence>
<evidence type="ECO:0000256" key="7">
    <source>
        <dbReference type="ARBA" id="ARBA00023136"/>
    </source>
</evidence>
<keyword evidence="2" id="KW-0813">Transport</keyword>
<dbReference type="PANTHER" id="PTHR45689">
    <property type="entry name" value="I[[H]] CHANNEL, ISOFORM E"/>
    <property type="match status" value="1"/>
</dbReference>
<comment type="subcellular location">
    <subcellularLocation>
        <location evidence="1">Cell membrane</location>
        <topology evidence="1">Multi-pass membrane protein</topology>
    </subcellularLocation>
</comment>
<evidence type="ECO:0000313" key="13">
    <source>
        <dbReference type="RefSeq" id="XP_065673066.1"/>
    </source>
</evidence>
<keyword evidence="5 8" id="KW-1133">Transmembrane helix</keyword>
<evidence type="ECO:0000313" key="11">
    <source>
        <dbReference type="RefSeq" id="XP_065673064.1"/>
    </source>
</evidence>
<evidence type="ECO:0000259" key="9">
    <source>
        <dbReference type="PROSITE" id="PS50042"/>
    </source>
</evidence>
<evidence type="ECO:0000313" key="10">
    <source>
        <dbReference type="Proteomes" id="UP001652625"/>
    </source>
</evidence>
<feature type="domain" description="Cyclic nucleotide-binding" evidence="9">
    <location>
        <begin position="520"/>
        <end position="625"/>
    </location>
</feature>
<evidence type="ECO:0000256" key="6">
    <source>
        <dbReference type="ARBA" id="ARBA00023065"/>
    </source>
</evidence>
<dbReference type="Gene3D" id="2.60.120.10">
    <property type="entry name" value="Jelly Rolls"/>
    <property type="match status" value="1"/>
</dbReference>
<dbReference type="SUPFAM" id="SSF81324">
    <property type="entry name" value="Voltage-gated potassium channels"/>
    <property type="match status" value="1"/>
</dbReference>
<dbReference type="PROSITE" id="PS50042">
    <property type="entry name" value="CNMP_BINDING_3"/>
    <property type="match status" value="1"/>
</dbReference>
<dbReference type="Gene3D" id="1.10.287.630">
    <property type="entry name" value="Helix hairpin bin"/>
    <property type="match status" value="1"/>
</dbReference>
<dbReference type="RefSeq" id="XP_065673068.1">
    <property type="nucleotide sequence ID" value="XM_065816996.1"/>
</dbReference>
<dbReference type="InterPro" id="IPR013621">
    <property type="entry name" value="Ion_trans_N"/>
</dbReference>
<protein>
    <submittedName>
        <fullName evidence="11 12">Potassium/sodium hyperpolarization-activated cyclic nucleotide-gated channel 4 isoform X4</fullName>
    </submittedName>
</protein>
<dbReference type="RefSeq" id="XP_065673067.1">
    <property type="nucleotide sequence ID" value="XM_065816995.1"/>
</dbReference>